<keyword evidence="3" id="KW-1185">Reference proteome</keyword>
<dbReference type="OrthoDB" id="10071381at2759"/>
<feature type="region of interest" description="Disordered" evidence="1">
    <location>
        <begin position="1"/>
        <end position="34"/>
    </location>
</feature>
<dbReference type="EMBL" id="KV939084">
    <property type="protein sequence ID" value="PIO27950.1"/>
    <property type="molecule type" value="Genomic_DNA"/>
</dbReference>
<dbReference type="Proteomes" id="UP000228934">
    <property type="component" value="Unassembled WGS sequence"/>
</dbReference>
<sequence>MVSELDAPMQLEEAPVEPITMPSEGAPEMPSPQQVSPQLVVPELADRPTRRTARGSRLIIDKNTQIQSKIMQKQTSDPLVFTHPVGPVILPHMKPRTAASLIESPTYEHFMAPELTALWSRCAVLEPLQYVREREEETFSELEMLRAAAESGVSIMLSSEVSLEVSEADHSRPIVFTPEEGR</sequence>
<dbReference type="CDD" id="cd21794">
    <property type="entry name" value="Rad21_Rec8_M_Rec8"/>
    <property type="match status" value="1"/>
</dbReference>
<gene>
    <name evidence="2" type="ORF">AB205_0095280</name>
</gene>
<protein>
    <submittedName>
        <fullName evidence="2">Uncharacterized protein</fullName>
    </submittedName>
</protein>
<evidence type="ECO:0000313" key="3">
    <source>
        <dbReference type="Proteomes" id="UP000228934"/>
    </source>
</evidence>
<reference evidence="3" key="1">
    <citation type="journal article" date="2017" name="Nat. Commun.">
        <title>The North American bullfrog draft genome provides insight into hormonal regulation of long noncoding RNA.</title>
        <authorList>
            <person name="Hammond S.A."/>
            <person name="Warren R.L."/>
            <person name="Vandervalk B.P."/>
            <person name="Kucuk E."/>
            <person name="Khan H."/>
            <person name="Gibb E.A."/>
            <person name="Pandoh P."/>
            <person name="Kirk H."/>
            <person name="Zhao Y."/>
            <person name="Jones M."/>
            <person name="Mungall A.J."/>
            <person name="Coope R."/>
            <person name="Pleasance S."/>
            <person name="Moore R.A."/>
            <person name="Holt R.A."/>
            <person name="Round J.M."/>
            <person name="Ohora S."/>
            <person name="Walle B.V."/>
            <person name="Veldhoen N."/>
            <person name="Helbing C.C."/>
            <person name="Birol I."/>
        </authorList>
    </citation>
    <scope>NUCLEOTIDE SEQUENCE [LARGE SCALE GENOMIC DNA]</scope>
</reference>
<name>A0A2G9RJ74_AQUCT</name>
<evidence type="ECO:0000256" key="1">
    <source>
        <dbReference type="SAM" id="MobiDB-lite"/>
    </source>
</evidence>
<accession>A0A2G9RJ74</accession>
<evidence type="ECO:0000313" key="2">
    <source>
        <dbReference type="EMBL" id="PIO27950.1"/>
    </source>
</evidence>
<proteinExistence type="predicted"/>
<organism evidence="2 3">
    <name type="scientific">Aquarana catesbeiana</name>
    <name type="common">American bullfrog</name>
    <name type="synonym">Rana catesbeiana</name>
    <dbReference type="NCBI Taxonomy" id="8400"/>
    <lineage>
        <taxon>Eukaryota</taxon>
        <taxon>Metazoa</taxon>
        <taxon>Chordata</taxon>
        <taxon>Craniata</taxon>
        <taxon>Vertebrata</taxon>
        <taxon>Euteleostomi</taxon>
        <taxon>Amphibia</taxon>
        <taxon>Batrachia</taxon>
        <taxon>Anura</taxon>
        <taxon>Neobatrachia</taxon>
        <taxon>Ranoidea</taxon>
        <taxon>Ranidae</taxon>
        <taxon>Aquarana</taxon>
    </lineage>
</organism>
<dbReference type="AlphaFoldDB" id="A0A2G9RJ74"/>